<name>A0ABU3KBE4_9BACT</name>
<dbReference type="RefSeq" id="WP_313834120.1">
    <property type="nucleotide sequence ID" value="NZ_JAQOUE010000001.1"/>
</dbReference>
<feature type="region of interest" description="Disordered" evidence="1">
    <location>
        <begin position="1"/>
        <end position="25"/>
    </location>
</feature>
<proteinExistence type="predicted"/>
<organism evidence="2 3">
    <name type="scientific">Candidatus Nitronereus thalassa</name>
    <dbReference type="NCBI Taxonomy" id="3020898"/>
    <lineage>
        <taxon>Bacteria</taxon>
        <taxon>Pseudomonadati</taxon>
        <taxon>Nitrospirota</taxon>
        <taxon>Nitrospiria</taxon>
        <taxon>Nitrospirales</taxon>
        <taxon>Nitrospiraceae</taxon>
        <taxon>Candidatus Nitronereus</taxon>
    </lineage>
</organism>
<comment type="caution">
    <text evidence="2">The sequence shown here is derived from an EMBL/GenBank/DDBJ whole genome shotgun (WGS) entry which is preliminary data.</text>
</comment>
<evidence type="ECO:0000313" key="2">
    <source>
        <dbReference type="EMBL" id="MDT7043554.1"/>
    </source>
</evidence>
<protein>
    <submittedName>
        <fullName evidence="2">Uncharacterized protein</fullName>
    </submittedName>
</protein>
<reference evidence="2 3" key="1">
    <citation type="journal article" date="2023" name="ISME J.">
        <title>Cultivation and genomic characterization of novel and ubiquitous marine nitrite-oxidizing bacteria from the Nitrospirales.</title>
        <authorList>
            <person name="Mueller A.J."/>
            <person name="Daebeler A."/>
            <person name="Herbold C.W."/>
            <person name="Kirkegaard R.H."/>
            <person name="Daims H."/>
        </authorList>
    </citation>
    <scope>NUCLEOTIDE SEQUENCE [LARGE SCALE GENOMIC DNA]</scope>
    <source>
        <strain evidence="2 3">EB</strain>
    </source>
</reference>
<dbReference type="EMBL" id="JAQOUE010000001">
    <property type="protein sequence ID" value="MDT7043554.1"/>
    <property type="molecule type" value="Genomic_DNA"/>
</dbReference>
<sequence>MSQDQLPQHQEKDLQGSELRPNTDEELCGAVDQAFDYRGDVTIELKSGESVVGYVFGRTKTDSRADLNLFPTNKPGYITIQYGDIAAIIFSGKDTAFGQSWESWIQKKKEEGRK</sequence>
<evidence type="ECO:0000256" key="1">
    <source>
        <dbReference type="SAM" id="MobiDB-lite"/>
    </source>
</evidence>
<evidence type="ECO:0000313" key="3">
    <source>
        <dbReference type="Proteomes" id="UP001250932"/>
    </source>
</evidence>
<dbReference type="Proteomes" id="UP001250932">
    <property type="component" value="Unassembled WGS sequence"/>
</dbReference>
<keyword evidence="3" id="KW-1185">Reference proteome</keyword>
<gene>
    <name evidence="2" type="ORF">PPG34_14445</name>
</gene>
<accession>A0ABU3KBE4</accession>